<dbReference type="NCBIfam" id="TIGR04131">
    <property type="entry name" value="Bac_Flav_CTERM"/>
    <property type="match status" value="1"/>
</dbReference>
<keyword evidence="1" id="KW-0732">Signal</keyword>
<evidence type="ECO:0000259" key="2">
    <source>
        <dbReference type="PROSITE" id="PS50093"/>
    </source>
</evidence>
<dbReference type="AlphaFoldDB" id="A0A9X1VKM1"/>
<dbReference type="RefSeq" id="WP_242177002.1">
    <property type="nucleotide sequence ID" value="NZ_JAKQYM010000001.1"/>
</dbReference>
<dbReference type="SUPFAM" id="SSF49299">
    <property type="entry name" value="PKD domain"/>
    <property type="match status" value="1"/>
</dbReference>
<feature type="chain" id="PRO_5040818023" evidence="1">
    <location>
        <begin position="20"/>
        <end position="913"/>
    </location>
</feature>
<dbReference type="PROSITE" id="PS50093">
    <property type="entry name" value="PKD"/>
    <property type="match status" value="1"/>
</dbReference>
<evidence type="ECO:0000313" key="3">
    <source>
        <dbReference type="EMBL" id="MCI2227882.1"/>
    </source>
</evidence>
<dbReference type="EMBL" id="JAKQYM010000001">
    <property type="protein sequence ID" value="MCI2227882.1"/>
    <property type="molecule type" value="Genomic_DNA"/>
</dbReference>
<dbReference type="Proteomes" id="UP001139369">
    <property type="component" value="Unassembled WGS sequence"/>
</dbReference>
<dbReference type="InterPro" id="IPR022409">
    <property type="entry name" value="PKD/Chitinase_dom"/>
</dbReference>
<sequence>MKKSTLLLLLLIINYNLFSQNETNNWYFGNKAGLDFDQGDVRVLEDGVMDTPAGCTTISDKNGNLLFYTNGETIWNKNHTVVDDGSGLTGQTTNMQSSLIIPKPGSDSIFYIFRTRSENSTPDNLGNFFAPGIYLTEIEVSNNFPLGKIIRKNAYLIHSASSEKLSAVHHKDGKSIWLATLTNPDESDEEAMNNLAIYKIDETGLVWIPIRTVLDNPIPALGTMKFSPNGKKLAIAGKSSNNYTRYIYLYDFDNATGQLTENYKISPDPFGAKFLPNGIEFSQNSKMLYYMYTNSSKSISGVIQYDLTPNLSTDPKTYLYYEEGLIDGSLQLANNGKIYVTLSYYGDEEGETISGDYLDVIEEPNKAGFQSNYRHHAINLNSGASNLGLPTFIQSYFASRIITENKCIGELISFEAESFTDIQSISWNFGDGNTSIQLNPSHLYGASGTYTVKAELTLHTGEIITVYKKVTVYPLPDVIPNERLVQCDTDNNGVDYFDLFDIGPKVVIDVIDKSFVFYRNRTDAENDQNSIANPEAFENESNPQELFVRVISKEGCASITNFFIESKFVSLGNIDEMFTCDSSDQTNGDSKGAFDLRTKRAQIKQNFGLDNTNRIRFYPTLIDAQTTNNLLPDNFISPSTTIYVRVDNELGCGGMEPIKLTVNKAPIINLSDSYTICDIPSQHPPIILDGNSFNHRYEWKDETGNIISTNREYTLNTIGSFSLTAYRTENGIECSSDKEFTVINPDSAVFQEIIVDTETENNTIFVRLLGNSNYQFSLDNITFLGNGLEHTFNYVNPGVRTVYVRDINNCEPPVQTNVSVIGYQKFFTPNGDGNNDYWNIKGIDSTFFKSVEIIIFDRFGNIVHTITEFGTQGWDGTYNGKLLSSNGYWFKAEITDLEDNVIKESGNFSLVRK</sequence>
<gene>
    <name evidence="3" type="ORF">MC378_01800</name>
</gene>
<dbReference type="InterPro" id="IPR013783">
    <property type="entry name" value="Ig-like_fold"/>
</dbReference>
<reference evidence="3" key="1">
    <citation type="submission" date="2022-02" db="EMBL/GenBank/DDBJ databases">
        <title>Polaribacter sp. MSW13, isolated from seawater.</title>
        <authorList>
            <person name="Kristyanto S."/>
            <person name="Jung J."/>
            <person name="Jeon C.O."/>
        </authorList>
    </citation>
    <scope>NUCLEOTIDE SEQUENCE</scope>
    <source>
        <strain evidence="3">MSW13</strain>
    </source>
</reference>
<evidence type="ECO:0000313" key="4">
    <source>
        <dbReference type="Proteomes" id="UP001139369"/>
    </source>
</evidence>
<proteinExistence type="predicted"/>
<organism evidence="3 4">
    <name type="scientific">Polaribacter marinus</name>
    <dbReference type="NCBI Taxonomy" id="2916838"/>
    <lineage>
        <taxon>Bacteria</taxon>
        <taxon>Pseudomonadati</taxon>
        <taxon>Bacteroidota</taxon>
        <taxon>Flavobacteriia</taxon>
        <taxon>Flavobacteriales</taxon>
        <taxon>Flavobacteriaceae</taxon>
    </lineage>
</organism>
<evidence type="ECO:0000256" key="1">
    <source>
        <dbReference type="SAM" id="SignalP"/>
    </source>
</evidence>
<dbReference type="InterPro" id="IPR035986">
    <property type="entry name" value="PKD_dom_sf"/>
</dbReference>
<name>A0A9X1VKM1_9FLAO</name>
<dbReference type="SMART" id="SM00089">
    <property type="entry name" value="PKD"/>
    <property type="match status" value="1"/>
</dbReference>
<accession>A0A9X1VKM1</accession>
<feature type="signal peptide" evidence="1">
    <location>
        <begin position="1"/>
        <end position="19"/>
    </location>
</feature>
<dbReference type="InterPro" id="IPR000601">
    <property type="entry name" value="PKD_dom"/>
</dbReference>
<feature type="domain" description="PKD" evidence="2">
    <location>
        <begin position="412"/>
        <end position="472"/>
    </location>
</feature>
<dbReference type="InterPro" id="IPR026341">
    <property type="entry name" value="T9SS_type_B"/>
</dbReference>
<dbReference type="CDD" id="cd00146">
    <property type="entry name" value="PKD"/>
    <property type="match status" value="1"/>
</dbReference>
<dbReference type="Pfam" id="PF18911">
    <property type="entry name" value="PKD_4"/>
    <property type="match status" value="1"/>
</dbReference>
<protein>
    <submittedName>
        <fullName evidence="3">T9SS type B sorting domain-containing protein</fullName>
    </submittedName>
</protein>
<dbReference type="SUPFAM" id="SSF82171">
    <property type="entry name" value="DPP6 N-terminal domain-like"/>
    <property type="match status" value="1"/>
</dbReference>
<dbReference type="Pfam" id="PF13585">
    <property type="entry name" value="CHU_C"/>
    <property type="match status" value="1"/>
</dbReference>
<comment type="caution">
    <text evidence="3">The sequence shown here is derived from an EMBL/GenBank/DDBJ whole genome shotgun (WGS) entry which is preliminary data.</text>
</comment>
<dbReference type="Gene3D" id="2.60.40.10">
    <property type="entry name" value="Immunoglobulins"/>
    <property type="match status" value="1"/>
</dbReference>
<keyword evidence="4" id="KW-1185">Reference proteome</keyword>